<dbReference type="SMART" id="SM00642">
    <property type="entry name" value="Aamy"/>
    <property type="match status" value="1"/>
</dbReference>
<dbReference type="RefSeq" id="WP_073398943.1">
    <property type="nucleotide sequence ID" value="NZ_FQTV01000002.1"/>
</dbReference>
<dbReference type="PANTHER" id="PTHR10357">
    <property type="entry name" value="ALPHA-AMYLASE FAMILY MEMBER"/>
    <property type="match status" value="1"/>
</dbReference>
<evidence type="ECO:0000313" key="6">
    <source>
        <dbReference type="Proteomes" id="UP000184509"/>
    </source>
</evidence>
<dbReference type="PROSITE" id="PS51257">
    <property type="entry name" value="PROKAR_LIPOPROTEIN"/>
    <property type="match status" value="1"/>
</dbReference>
<dbReference type="OrthoDB" id="9805159at2"/>
<keyword evidence="3" id="KW-0732">Signal</keyword>
<sequence>MIRITKSIISIFLLLSCFTTVVRAADFKPLPQWMKTAVFYQIYPQSFKDTNGDGIGDIQGIIEKLDYVKWLGCNVIWLNPCFESAFQDAGYDVINFYKVAHRYGTNDDLKRLFDEAHKRKMKVCLDLVAGHTSIESSWFKASQKNEKNAYSDRYIWTNDSTIKPEKFVSGKFERNGTYMKNFFDCQPALNYGYGQPDPKCPWEEPVTAEGPQSTRKELMNIMDYWMEMGCDGFRVDMAGSLVKKDPDLKETTNLWAEIRTHFQDKFPEGILLAEWGKPQQAIKVGFMMDFIIHLRNSGYDTMFFNKTGTYRRDTCYFDIKGNGSPDFFIKNLTTQLCAAGNDGYICIPTANHDFQRPCCGERNTVPQLKTVMTFLMNLPGIPLVYYGDEIGMRFIDGLPNKEGSQLTKGNRAGSRTPMQWDSSDNAGFSSGNNSSLYLPIDPSASRPTVEQEKKDPSSLLLFTKELIALRGKYAALGNRGEIKFLQSKDNQYPLIYERRLGKEAFIIVINPSGKDVSVSLDYDRVVQKVFPVLNSSKHKIIDYKNKQLKISAEPLSYGIFQIY</sequence>
<protein>
    <submittedName>
        <fullName evidence="5">Trehalose synthase</fullName>
    </submittedName>
</protein>
<dbReference type="GO" id="GO:0004556">
    <property type="term" value="F:alpha-amylase activity"/>
    <property type="evidence" value="ECO:0007669"/>
    <property type="project" value="TreeGrafter"/>
</dbReference>
<dbReference type="InterPro" id="IPR013780">
    <property type="entry name" value="Glyco_hydro_b"/>
</dbReference>
<dbReference type="InterPro" id="IPR006047">
    <property type="entry name" value="GH13_cat_dom"/>
</dbReference>
<dbReference type="InterPro" id="IPR045857">
    <property type="entry name" value="O16G_dom_2"/>
</dbReference>
<dbReference type="SUPFAM" id="SSF51011">
    <property type="entry name" value="Glycosyl hydrolase domain"/>
    <property type="match status" value="1"/>
</dbReference>
<comment type="similarity">
    <text evidence="1">Belongs to the glycosyl hydrolase 13 family.</text>
</comment>
<evidence type="ECO:0000256" key="1">
    <source>
        <dbReference type="ARBA" id="ARBA00008061"/>
    </source>
</evidence>
<feature type="chain" id="PRO_5012770342" evidence="3">
    <location>
        <begin position="25"/>
        <end position="563"/>
    </location>
</feature>
<feature type="region of interest" description="Disordered" evidence="2">
    <location>
        <begin position="403"/>
        <end position="425"/>
    </location>
</feature>
<organism evidence="5 6">
    <name type="scientific">Bacteroides luti</name>
    <dbReference type="NCBI Taxonomy" id="1297750"/>
    <lineage>
        <taxon>Bacteria</taxon>
        <taxon>Pseudomonadati</taxon>
        <taxon>Bacteroidota</taxon>
        <taxon>Bacteroidia</taxon>
        <taxon>Bacteroidales</taxon>
        <taxon>Bacteroidaceae</taxon>
        <taxon>Bacteroides</taxon>
    </lineage>
</organism>
<dbReference type="STRING" id="1297750.SAMN05444405_102134"/>
<keyword evidence="6" id="KW-1185">Reference proteome</keyword>
<reference evidence="5 6" key="1">
    <citation type="submission" date="2016-11" db="EMBL/GenBank/DDBJ databases">
        <authorList>
            <person name="Jaros S."/>
            <person name="Januszkiewicz K."/>
            <person name="Wedrychowicz H."/>
        </authorList>
    </citation>
    <scope>NUCLEOTIDE SEQUENCE [LARGE SCALE GENOMIC DNA]</scope>
    <source>
        <strain evidence="5 6">DSM 26991</strain>
    </source>
</reference>
<dbReference type="PANTHER" id="PTHR10357:SF179">
    <property type="entry name" value="NEUTRAL AND BASIC AMINO ACID TRANSPORT PROTEIN RBAT"/>
    <property type="match status" value="1"/>
</dbReference>
<dbReference type="Gene3D" id="3.20.20.80">
    <property type="entry name" value="Glycosidases"/>
    <property type="match status" value="1"/>
</dbReference>
<dbReference type="GO" id="GO:0009313">
    <property type="term" value="P:oligosaccharide catabolic process"/>
    <property type="evidence" value="ECO:0007669"/>
    <property type="project" value="TreeGrafter"/>
</dbReference>
<gene>
    <name evidence="5" type="ORF">SAMN05444405_102134</name>
</gene>
<evidence type="ECO:0000259" key="4">
    <source>
        <dbReference type="SMART" id="SM00642"/>
    </source>
</evidence>
<dbReference type="Gene3D" id="3.90.400.10">
    <property type="entry name" value="Oligo-1,6-glucosidase, Domain 2"/>
    <property type="match status" value="1"/>
</dbReference>
<dbReference type="Gene3D" id="2.60.40.1180">
    <property type="entry name" value="Golgi alpha-mannosidase II"/>
    <property type="match status" value="1"/>
</dbReference>
<dbReference type="SUPFAM" id="SSF51445">
    <property type="entry name" value="(Trans)glycosidases"/>
    <property type="match status" value="1"/>
</dbReference>
<feature type="compositionally biased region" description="Polar residues" evidence="2">
    <location>
        <begin position="416"/>
        <end position="425"/>
    </location>
</feature>
<evidence type="ECO:0000256" key="3">
    <source>
        <dbReference type="SAM" id="SignalP"/>
    </source>
</evidence>
<dbReference type="AlphaFoldDB" id="A0A1M4UNA4"/>
<proteinExistence type="inferred from homology"/>
<evidence type="ECO:0000313" key="5">
    <source>
        <dbReference type="EMBL" id="SHE58262.1"/>
    </source>
</evidence>
<dbReference type="InterPro" id="IPR017853">
    <property type="entry name" value="GH"/>
</dbReference>
<name>A0A1M4UNA4_9BACE</name>
<accession>A0A1M4UNA4</accession>
<dbReference type="EMBL" id="FQTV01000002">
    <property type="protein sequence ID" value="SHE58262.1"/>
    <property type="molecule type" value="Genomic_DNA"/>
</dbReference>
<dbReference type="Pfam" id="PF00128">
    <property type="entry name" value="Alpha-amylase"/>
    <property type="match status" value="1"/>
</dbReference>
<feature type="signal peptide" evidence="3">
    <location>
        <begin position="1"/>
        <end position="24"/>
    </location>
</feature>
<evidence type="ECO:0000256" key="2">
    <source>
        <dbReference type="SAM" id="MobiDB-lite"/>
    </source>
</evidence>
<feature type="domain" description="Glycosyl hydrolase family 13 catalytic" evidence="4">
    <location>
        <begin position="41"/>
        <end position="470"/>
    </location>
</feature>
<dbReference type="Proteomes" id="UP000184509">
    <property type="component" value="Unassembled WGS sequence"/>
</dbReference>